<keyword evidence="2 4" id="KW-0378">Hydrolase</keyword>
<evidence type="ECO:0000313" key="8">
    <source>
        <dbReference type="Proteomes" id="UP000290848"/>
    </source>
</evidence>
<dbReference type="InterPro" id="IPR050386">
    <property type="entry name" value="Glycosyl_hydrolase_5"/>
</dbReference>
<organism evidence="7 8">
    <name type="scientific">Arcticibacter tournemirensis</name>
    <dbReference type="NCBI Taxonomy" id="699437"/>
    <lineage>
        <taxon>Bacteria</taxon>
        <taxon>Pseudomonadati</taxon>
        <taxon>Bacteroidota</taxon>
        <taxon>Sphingobacteriia</taxon>
        <taxon>Sphingobacteriales</taxon>
        <taxon>Sphingobacteriaceae</taxon>
        <taxon>Arcticibacter</taxon>
    </lineage>
</organism>
<dbReference type="PANTHER" id="PTHR31297">
    <property type="entry name" value="GLUCAN ENDO-1,6-BETA-GLUCOSIDASE B"/>
    <property type="match status" value="1"/>
</dbReference>
<protein>
    <submittedName>
        <fullName evidence="7">Carbohydrate-binding protein</fullName>
    </submittedName>
</protein>
<proteinExistence type="inferred from homology"/>
<keyword evidence="3 4" id="KW-0326">Glycosidase</keyword>
<dbReference type="GO" id="GO:0008422">
    <property type="term" value="F:beta-glucosidase activity"/>
    <property type="evidence" value="ECO:0007669"/>
    <property type="project" value="TreeGrafter"/>
</dbReference>
<evidence type="ECO:0000256" key="1">
    <source>
        <dbReference type="ARBA" id="ARBA00022729"/>
    </source>
</evidence>
<evidence type="ECO:0000256" key="3">
    <source>
        <dbReference type="ARBA" id="ARBA00023295"/>
    </source>
</evidence>
<feature type="signal peptide" evidence="5">
    <location>
        <begin position="1"/>
        <end position="19"/>
    </location>
</feature>
<evidence type="ECO:0000313" key="7">
    <source>
        <dbReference type="EMBL" id="RXF71409.1"/>
    </source>
</evidence>
<dbReference type="InterPro" id="IPR005084">
    <property type="entry name" value="CBM6"/>
</dbReference>
<dbReference type="GO" id="GO:0009986">
    <property type="term" value="C:cell surface"/>
    <property type="evidence" value="ECO:0007669"/>
    <property type="project" value="TreeGrafter"/>
</dbReference>
<comment type="caution">
    <text evidence="7">The sequence shown here is derived from an EMBL/GenBank/DDBJ whole genome shotgun (WGS) entry which is preliminary data.</text>
</comment>
<dbReference type="SMART" id="SM00606">
    <property type="entry name" value="CBD_IV"/>
    <property type="match status" value="1"/>
</dbReference>
<dbReference type="InterPro" id="IPR008979">
    <property type="entry name" value="Galactose-bd-like_sf"/>
</dbReference>
<dbReference type="Gene3D" id="2.60.120.260">
    <property type="entry name" value="Galactose-binding domain-like"/>
    <property type="match status" value="1"/>
</dbReference>
<dbReference type="Proteomes" id="UP000290848">
    <property type="component" value="Unassembled WGS sequence"/>
</dbReference>
<dbReference type="GO" id="GO:0005576">
    <property type="term" value="C:extracellular region"/>
    <property type="evidence" value="ECO:0007669"/>
    <property type="project" value="TreeGrafter"/>
</dbReference>
<dbReference type="GO" id="GO:0009251">
    <property type="term" value="P:glucan catabolic process"/>
    <property type="evidence" value="ECO:0007669"/>
    <property type="project" value="TreeGrafter"/>
</dbReference>
<dbReference type="EMBL" id="RXOC01000003">
    <property type="protein sequence ID" value="RXF71409.1"/>
    <property type="molecule type" value="Genomic_DNA"/>
</dbReference>
<dbReference type="AlphaFoldDB" id="A0A4Q0MEK3"/>
<evidence type="ECO:0000259" key="6">
    <source>
        <dbReference type="PROSITE" id="PS51175"/>
    </source>
</evidence>
<dbReference type="CDD" id="cd04080">
    <property type="entry name" value="CBM6_cellulase-like"/>
    <property type="match status" value="1"/>
</dbReference>
<dbReference type="Gene3D" id="3.20.20.80">
    <property type="entry name" value="Glycosidases"/>
    <property type="match status" value="1"/>
</dbReference>
<dbReference type="PANTHER" id="PTHR31297:SF13">
    <property type="entry name" value="PUTATIVE-RELATED"/>
    <property type="match status" value="1"/>
</dbReference>
<dbReference type="InterPro" id="IPR006584">
    <property type="entry name" value="Cellulose-bd_IV"/>
</dbReference>
<sequence>MMSCTIFLTHFLFFATALGQGFLRADGQRIVNGKGDNVLLRGIGLGGWMLQEGYMLKINKEGQQYKIRERIEELIGKRQTDEFYESWLTNHTTKADVDSMKAWGFNSIRLPMHYNLYTLPVDKEPVAGKNTWLDKGFAMTDSLLSWCKANQMYLILDLHAAPGGQGNDLNISDRDPSKPSLWENEANQQKTVALWRKLAERYVNEPWIGAYDIINEPNWGFTDPEKDKNGTGESSNGPLRKLMMDITKAIREADKNHLIIIEGNGWGNNYRGVLPPWDSNMALSYHKYWNFNDLESIKGFLEAREKYNIPIWLGETGENSNVWFTDAIRLLETNNIGWSWWPLKKVGINNPLEVKSNPNYDRVVKYWNGVGKKPGESDAYSGLMELVSALKIRNNVVHRDVIDAMIRQPFSTETKPFKKHLTGSGTVVQAVDYDLGRNGYAYFDRDTANYRVSGQDGRGNRGGVYRNDGVDIRRDSSGYEKYYVSDIEDGEWLQYTIDVKKAGLYPITLNIAAPSNVGRVSVFLNGTKIINAVPLSATGGFHVWKPQELKNIRLIRGTNKIRIYSDKGGWNLKDIRLAVH</sequence>
<reference evidence="7 8" key="1">
    <citation type="submission" date="2018-12" db="EMBL/GenBank/DDBJ databases">
        <title>The Draft Genome Sequence of the Soil Bacterium Pedobacter tournemirensis R1.</title>
        <authorList>
            <person name="He J."/>
        </authorList>
    </citation>
    <scope>NUCLEOTIDE SEQUENCE [LARGE SCALE GENOMIC DNA]</scope>
    <source>
        <strain evidence="7 8">R1</strain>
    </source>
</reference>
<gene>
    <name evidence="7" type="ORF">EKH83_06010</name>
</gene>
<dbReference type="PROSITE" id="PS51175">
    <property type="entry name" value="CBM6"/>
    <property type="match status" value="1"/>
</dbReference>
<evidence type="ECO:0000256" key="5">
    <source>
        <dbReference type="SAM" id="SignalP"/>
    </source>
</evidence>
<evidence type="ECO:0000256" key="4">
    <source>
        <dbReference type="RuleBase" id="RU361153"/>
    </source>
</evidence>
<comment type="similarity">
    <text evidence="4">Belongs to the glycosyl hydrolase 5 (cellulase A) family.</text>
</comment>
<accession>A0A4Q0MEK3</accession>
<dbReference type="GO" id="GO:0030246">
    <property type="term" value="F:carbohydrate binding"/>
    <property type="evidence" value="ECO:0007669"/>
    <property type="project" value="InterPro"/>
</dbReference>
<dbReference type="InterPro" id="IPR001547">
    <property type="entry name" value="Glyco_hydro_5"/>
</dbReference>
<dbReference type="SUPFAM" id="SSF51445">
    <property type="entry name" value="(Trans)glycosidases"/>
    <property type="match status" value="1"/>
</dbReference>
<feature type="chain" id="PRO_5020675080" evidence="5">
    <location>
        <begin position="20"/>
        <end position="580"/>
    </location>
</feature>
<dbReference type="Pfam" id="PF00150">
    <property type="entry name" value="Cellulase"/>
    <property type="match status" value="1"/>
</dbReference>
<keyword evidence="1 5" id="KW-0732">Signal</keyword>
<dbReference type="Pfam" id="PF03422">
    <property type="entry name" value="CBM_6"/>
    <property type="match status" value="1"/>
</dbReference>
<name>A0A4Q0MEK3_9SPHI</name>
<feature type="domain" description="CBM6" evidence="6">
    <location>
        <begin position="450"/>
        <end position="578"/>
    </location>
</feature>
<dbReference type="SUPFAM" id="SSF49785">
    <property type="entry name" value="Galactose-binding domain-like"/>
    <property type="match status" value="1"/>
</dbReference>
<evidence type="ECO:0000256" key="2">
    <source>
        <dbReference type="ARBA" id="ARBA00022801"/>
    </source>
</evidence>
<dbReference type="InterPro" id="IPR017853">
    <property type="entry name" value="GH"/>
</dbReference>